<reference evidence="2" key="1">
    <citation type="journal article" date="2008" name="Nat. Genet.">
        <title>The Pristionchus pacificus genome provides a unique perspective on nematode lifestyle and parasitism.</title>
        <authorList>
            <person name="Dieterich C."/>
            <person name="Clifton S.W."/>
            <person name="Schuster L.N."/>
            <person name="Chinwalla A."/>
            <person name="Delehaunty K."/>
            <person name="Dinkelacker I."/>
            <person name="Fulton L."/>
            <person name="Fulton R."/>
            <person name="Godfrey J."/>
            <person name="Minx P."/>
            <person name="Mitreva M."/>
            <person name="Roeseler W."/>
            <person name="Tian H."/>
            <person name="Witte H."/>
            <person name="Yang S.P."/>
            <person name="Wilson R.K."/>
            <person name="Sommer R.J."/>
        </authorList>
    </citation>
    <scope>NUCLEOTIDE SEQUENCE [LARGE SCALE GENOMIC DNA]</scope>
    <source>
        <strain evidence="2">PS312</strain>
    </source>
</reference>
<keyword evidence="2" id="KW-1185">Reference proteome</keyword>
<dbReference type="EnsemblMetazoa" id="PPA19628.1">
    <property type="protein sequence ID" value="PPA19628.1"/>
    <property type="gene ID" value="WBGene00109182"/>
</dbReference>
<protein>
    <submittedName>
        <fullName evidence="1">Uncharacterized protein</fullName>
    </submittedName>
</protein>
<reference evidence="1" key="2">
    <citation type="submission" date="2022-06" db="UniProtKB">
        <authorList>
            <consortium name="EnsemblMetazoa"/>
        </authorList>
    </citation>
    <scope>IDENTIFICATION</scope>
    <source>
        <strain evidence="1">PS312</strain>
    </source>
</reference>
<evidence type="ECO:0000313" key="1">
    <source>
        <dbReference type="EnsemblMetazoa" id="PPA19628.1"/>
    </source>
</evidence>
<accession>A0A2A6BJI4</accession>
<sequence length="463" mass="53931">MILLLILLFFRGLTAAPIGESEAKDGLVFPTRPPTTTTIAPTTTVDWKETLVVDETDGKNEKSYGFWTSFLDHLSRNYEQDDLIWAEFNTSDFEEMKQRYLASSQYKASTLLFTMARIIKIGKPEGLTEDLLSSVVNEKYLHKKLLESVERMEEMATEKGSLIGEGHNSEHRYAIAAHYFCPFVQTAYSLNYVITLIEHFHIYAGNEYHDLGKEHRFMMEAHIFRPDYDNGKKWPKEDVQTEYEWTKIVLGRDDARPNETKAIKESIRALTTLRGARHMNISCEDIDSDNALDKFLCNEGHYRNFVERDLNMTELGKIDWGFRINLYRIISDLLPLSEKSHNGRICGQYHLWPKVVESRTQLGLGEPLDSVYSVDRSWTRTYDRALEFTSEQPPFYPFRVGRSDIFMKRIRKVEVNPHYYAELDDATVAKRRKLDCELGRNKRGFIARVFNWIKSVFVSEEEC</sequence>
<accession>A0A8R1YFM6</accession>
<gene>
    <name evidence="1" type="primary">WBGene00109182</name>
</gene>
<dbReference type="Proteomes" id="UP000005239">
    <property type="component" value="Unassembled WGS sequence"/>
</dbReference>
<name>A0A2A6BJI4_PRIPA</name>
<evidence type="ECO:0000313" key="2">
    <source>
        <dbReference type="Proteomes" id="UP000005239"/>
    </source>
</evidence>
<organism evidence="1 2">
    <name type="scientific">Pristionchus pacificus</name>
    <name type="common">Parasitic nematode worm</name>
    <dbReference type="NCBI Taxonomy" id="54126"/>
    <lineage>
        <taxon>Eukaryota</taxon>
        <taxon>Metazoa</taxon>
        <taxon>Ecdysozoa</taxon>
        <taxon>Nematoda</taxon>
        <taxon>Chromadorea</taxon>
        <taxon>Rhabditida</taxon>
        <taxon>Rhabditina</taxon>
        <taxon>Diplogasteromorpha</taxon>
        <taxon>Diplogasteroidea</taxon>
        <taxon>Neodiplogasteridae</taxon>
        <taxon>Pristionchus</taxon>
    </lineage>
</organism>
<dbReference type="AlphaFoldDB" id="A0A2A6BJI4"/>
<proteinExistence type="predicted"/>